<comment type="caution">
    <text evidence="2">The sequence shown here is derived from an EMBL/GenBank/DDBJ whole genome shotgun (WGS) entry which is preliminary data.</text>
</comment>
<sequence length="392" mass="43293">MLPVLLVEGTSAAKGINFLETSLKDTLSAVRKNSLEPPLAEYSFDAEHLAQIKPTSLPGDDLYKTSLETAFKRILHGLATSDPSVSDETLVAFCNLLDLALVLAELEICETGLPLALIEELFDSQTIPSCERLFQYLESRIERITAGIEGGRGKGLILLRLCNELLRRLSKTEDTIFCGRILIFLSKSFPIGEKSGVNLRGDFNVQNVTVYDETPQQLIPTQEMEVDEKEEKKEEVSAIIEGDAKSDDGAKGTKAVSFTAGQDPKNSPEVLDAATLYPIFWSLQGDFADPPRLFQPENFKRFKEGLAATMAKFQVADEEAFKSTGKVDGAANGLKRPDDKKPGVVTTGEKRKREESDEDESRGEGFNPKYLTSPELFELEVMRLALLDSMRS</sequence>
<evidence type="ECO:0000313" key="3">
    <source>
        <dbReference type="Proteomes" id="UP001447188"/>
    </source>
</evidence>
<keyword evidence="3" id="KW-1185">Reference proteome</keyword>
<name>A0ABR3GCB5_9PEZI</name>
<feature type="region of interest" description="Disordered" evidence="1">
    <location>
        <begin position="243"/>
        <end position="267"/>
    </location>
</feature>
<dbReference type="InterPro" id="IPR021861">
    <property type="entry name" value="THO_THOC1"/>
</dbReference>
<evidence type="ECO:0000313" key="2">
    <source>
        <dbReference type="EMBL" id="KAL0633570.1"/>
    </source>
</evidence>
<dbReference type="Proteomes" id="UP001447188">
    <property type="component" value="Unassembled WGS sequence"/>
</dbReference>
<reference evidence="2 3" key="1">
    <citation type="submission" date="2024-02" db="EMBL/GenBank/DDBJ databases">
        <title>Discinaceae phylogenomics.</title>
        <authorList>
            <person name="Dirks A.C."/>
            <person name="James T.Y."/>
        </authorList>
    </citation>
    <scope>NUCLEOTIDE SEQUENCE [LARGE SCALE GENOMIC DNA]</scope>
    <source>
        <strain evidence="2 3">ACD0624</strain>
    </source>
</reference>
<dbReference type="EMBL" id="JBBBZM010000121">
    <property type="protein sequence ID" value="KAL0633570.1"/>
    <property type="molecule type" value="Genomic_DNA"/>
</dbReference>
<feature type="compositionally biased region" description="Basic and acidic residues" evidence="1">
    <location>
        <begin position="335"/>
        <end position="355"/>
    </location>
</feature>
<feature type="region of interest" description="Disordered" evidence="1">
    <location>
        <begin position="327"/>
        <end position="370"/>
    </location>
</feature>
<dbReference type="PANTHER" id="PTHR13265:SF0">
    <property type="entry name" value="HPR1"/>
    <property type="match status" value="1"/>
</dbReference>
<protein>
    <submittedName>
        <fullName evidence="2">Uncharacterized protein</fullName>
    </submittedName>
</protein>
<accession>A0ABR3GCB5</accession>
<dbReference type="PANTHER" id="PTHR13265">
    <property type="entry name" value="THO COMPLEX SUBUNIT 1"/>
    <property type="match status" value="1"/>
</dbReference>
<proteinExistence type="predicted"/>
<gene>
    <name evidence="2" type="ORF">Q9L58_007530</name>
</gene>
<organism evidence="2 3">
    <name type="scientific">Discina gigas</name>
    <dbReference type="NCBI Taxonomy" id="1032678"/>
    <lineage>
        <taxon>Eukaryota</taxon>
        <taxon>Fungi</taxon>
        <taxon>Dikarya</taxon>
        <taxon>Ascomycota</taxon>
        <taxon>Pezizomycotina</taxon>
        <taxon>Pezizomycetes</taxon>
        <taxon>Pezizales</taxon>
        <taxon>Discinaceae</taxon>
        <taxon>Discina</taxon>
    </lineage>
</organism>
<dbReference type="Pfam" id="PF11957">
    <property type="entry name" value="efThoc1"/>
    <property type="match status" value="1"/>
</dbReference>
<evidence type="ECO:0000256" key="1">
    <source>
        <dbReference type="SAM" id="MobiDB-lite"/>
    </source>
</evidence>